<dbReference type="InterPro" id="IPR056502">
    <property type="entry name" value="KIAA0319-like_C"/>
</dbReference>
<evidence type="ECO:0000256" key="3">
    <source>
        <dbReference type="ARBA" id="ARBA00022989"/>
    </source>
</evidence>
<dbReference type="FunFam" id="2.60.40.10:FF:000061">
    <property type="entry name" value="Dyslexia-associated protein KIAA0319 homolog"/>
    <property type="match status" value="1"/>
</dbReference>
<dbReference type="GO" id="GO:0048692">
    <property type="term" value="P:negative regulation of axon extension involved in regeneration"/>
    <property type="evidence" value="ECO:0007669"/>
    <property type="project" value="Ensembl"/>
</dbReference>
<dbReference type="Gene3D" id="2.60.40.10">
    <property type="entry name" value="Immunoglobulins"/>
    <property type="match status" value="3"/>
</dbReference>
<dbReference type="PANTHER" id="PTHR46182:SF1">
    <property type="entry name" value="DYSLEXIA-ASSOCIATED PROTEIN KIAA0319"/>
    <property type="match status" value="1"/>
</dbReference>
<reference evidence="9" key="2">
    <citation type="submission" date="2025-09" db="UniProtKB">
        <authorList>
            <consortium name="Ensembl"/>
        </authorList>
    </citation>
    <scope>IDENTIFICATION</scope>
</reference>
<dbReference type="GO" id="GO:0021954">
    <property type="term" value="P:central nervous system neuron development"/>
    <property type="evidence" value="ECO:0007669"/>
    <property type="project" value="Ensembl"/>
</dbReference>
<reference evidence="9" key="1">
    <citation type="submission" date="2025-08" db="UniProtKB">
        <authorList>
            <consortium name="Ensembl"/>
        </authorList>
    </citation>
    <scope>IDENTIFICATION</scope>
</reference>
<keyword evidence="5" id="KW-0325">Glycoprotein</keyword>
<dbReference type="InterPro" id="IPR013783">
    <property type="entry name" value="Ig-like_fold"/>
</dbReference>
<dbReference type="Ensembl" id="ENSSPUT00000011460.1">
    <property type="protein sequence ID" value="ENSSPUP00000010741.1"/>
    <property type="gene ID" value="ENSSPUG00000008268.1"/>
</dbReference>
<organism evidence="9 10">
    <name type="scientific">Sphenodon punctatus</name>
    <name type="common">Tuatara</name>
    <name type="synonym">Hatteria punctata</name>
    <dbReference type="NCBI Taxonomy" id="8508"/>
    <lineage>
        <taxon>Eukaryota</taxon>
        <taxon>Metazoa</taxon>
        <taxon>Chordata</taxon>
        <taxon>Craniata</taxon>
        <taxon>Vertebrata</taxon>
        <taxon>Euteleostomi</taxon>
        <taxon>Lepidosauria</taxon>
        <taxon>Sphenodontia</taxon>
        <taxon>Sphenodontidae</taxon>
        <taxon>Sphenodon</taxon>
    </lineage>
</organism>
<evidence type="ECO:0000256" key="6">
    <source>
        <dbReference type="SAM" id="MobiDB-lite"/>
    </source>
</evidence>
<dbReference type="InterPro" id="IPR029865">
    <property type="entry name" value="KIAA0319-like"/>
</dbReference>
<feature type="region of interest" description="Disordered" evidence="6">
    <location>
        <begin position="462"/>
        <end position="482"/>
    </location>
</feature>
<dbReference type="CDD" id="cd00146">
    <property type="entry name" value="PKD"/>
    <property type="match status" value="2"/>
</dbReference>
<evidence type="ECO:0000256" key="4">
    <source>
        <dbReference type="ARBA" id="ARBA00023136"/>
    </source>
</evidence>
<dbReference type="SUPFAM" id="SSF49299">
    <property type="entry name" value="PKD domain"/>
    <property type="match status" value="2"/>
</dbReference>
<dbReference type="PANTHER" id="PTHR46182">
    <property type="entry name" value="FI19480P1"/>
    <property type="match status" value="1"/>
</dbReference>
<keyword evidence="4 7" id="KW-0472">Membrane</keyword>
<dbReference type="InterPro" id="IPR035986">
    <property type="entry name" value="PKD_dom_sf"/>
</dbReference>
<dbReference type="Pfam" id="PF23620">
    <property type="entry name" value="KIAA0319"/>
    <property type="match status" value="1"/>
</dbReference>
<dbReference type="GO" id="GO:0060391">
    <property type="term" value="P:positive regulation of SMAD protein signal transduction"/>
    <property type="evidence" value="ECO:0007669"/>
    <property type="project" value="Ensembl"/>
</dbReference>
<keyword evidence="3 7" id="KW-1133">Transmembrane helix</keyword>
<dbReference type="FunFam" id="2.60.40.10:FF:000319">
    <property type="entry name" value="Dyslexia-associated protein KIAA0319 homolog"/>
    <property type="match status" value="1"/>
</dbReference>
<name>A0A8D0GM05_SPHPU</name>
<dbReference type="Proteomes" id="UP000694392">
    <property type="component" value="Unplaced"/>
</dbReference>
<dbReference type="GO" id="GO:0005769">
    <property type="term" value="C:early endosome"/>
    <property type="evidence" value="ECO:0007669"/>
    <property type="project" value="Ensembl"/>
</dbReference>
<dbReference type="GO" id="GO:0033555">
    <property type="term" value="P:multicellular organismal response to stress"/>
    <property type="evidence" value="ECO:0007669"/>
    <property type="project" value="Ensembl"/>
</dbReference>
<dbReference type="OMA" id="CSPLWME"/>
<dbReference type="GO" id="GO:2000171">
    <property type="term" value="P:negative regulation of dendrite development"/>
    <property type="evidence" value="ECO:0007669"/>
    <property type="project" value="Ensembl"/>
</dbReference>
<evidence type="ECO:0000256" key="2">
    <source>
        <dbReference type="ARBA" id="ARBA00022692"/>
    </source>
</evidence>
<dbReference type="SMART" id="SM00089">
    <property type="entry name" value="PKD"/>
    <property type="match status" value="2"/>
</dbReference>
<evidence type="ECO:0000256" key="7">
    <source>
        <dbReference type="SAM" id="Phobius"/>
    </source>
</evidence>
<dbReference type="GO" id="GO:0005886">
    <property type="term" value="C:plasma membrane"/>
    <property type="evidence" value="ECO:0007669"/>
    <property type="project" value="Ensembl"/>
</dbReference>
<protein>
    <submittedName>
        <fullName evidence="9">KIAA0319</fullName>
    </submittedName>
</protein>
<dbReference type="GO" id="GO:0042297">
    <property type="term" value="P:vocal learning"/>
    <property type="evidence" value="ECO:0007669"/>
    <property type="project" value="Ensembl"/>
</dbReference>
<evidence type="ECO:0000259" key="8">
    <source>
        <dbReference type="SMART" id="SM00089"/>
    </source>
</evidence>
<sequence>MQAGDYTFQLTVTDSIRQRSTAEVIVIVQLENNSPPIAVTGPDKELTFPVESTILDGSKSIDDQGIVYYHWENISGPSAVQMENVDKAVATVTSLRVGSYHFQLTVKDHQGLSSTATLSVVVKEENNSPPHAHAGGKHILLLPNNSIALDGSWSTDDQGIVSYLWLRDGQSPAAGDVIHGSDHEAVLQLTNLVEGIYTFHLKVTDAKGESDTDTATIEVRPDPKKNGLVELILEVGVGQLTEQQKDTLVRQLAMLLNVLDSDIKVQRIQAYSDISTAIVFYVQNGHISKVVKASVVTRMLHVQLLKEKADFLLFKVLRVDTAACLLKCSGHGHCDPITKRCICYQLWMENLLHLYLNDGESNCEWSILYVTVSAFTLIVFTVALAWLCICCCKRKRTKIRKKTKYTILDNIDDQEKMELRPKYGIKHRSTEHNSSLMVSESEFDSDQDTIFSREKIERENPKDIMNGSIRNGVSFSYGSKDR</sequence>
<evidence type="ECO:0000313" key="10">
    <source>
        <dbReference type="Proteomes" id="UP000694392"/>
    </source>
</evidence>
<keyword evidence="10" id="KW-1185">Reference proteome</keyword>
<dbReference type="GO" id="GO:0021794">
    <property type="term" value="P:thalamus development"/>
    <property type="evidence" value="ECO:0007669"/>
    <property type="project" value="Ensembl"/>
</dbReference>
<dbReference type="InterPro" id="IPR022409">
    <property type="entry name" value="PKD/Chitinase_dom"/>
</dbReference>
<comment type="subcellular location">
    <subcellularLocation>
        <location evidence="1">Membrane</location>
    </subcellularLocation>
</comment>
<proteinExistence type="predicted"/>
<feature type="transmembrane region" description="Helical" evidence="7">
    <location>
        <begin position="367"/>
        <end position="392"/>
    </location>
</feature>
<feature type="domain" description="PKD/Chitinase" evidence="8">
    <location>
        <begin position="131"/>
        <end position="222"/>
    </location>
</feature>
<evidence type="ECO:0000313" key="9">
    <source>
        <dbReference type="Ensembl" id="ENSSPUP00000010741.1"/>
    </source>
</evidence>
<dbReference type="AlphaFoldDB" id="A0A8D0GM05"/>
<dbReference type="Pfam" id="PF22352">
    <property type="entry name" value="K319L-like_PKD"/>
    <property type="match status" value="2"/>
</dbReference>
<gene>
    <name evidence="9" type="primary">KIAA0319</name>
</gene>
<accession>A0A8D0GM05</accession>
<dbReference type="GeneTree" id="ENSGT00940000161462"/>
<keyword evidence="2 7" id="KW-0812">Transmembrane</keyword>
<dbReference type="GO" id="GO:0007605">
    <property type="term" value="P:sensory perception of sound"/>
    <property type="evidence" value="ECO:0007669"/>
    <property type="project" value="Ensembl"/>
</dbReference>
<feature type="domain" description="PKD/Chitinase" evidence="8">
    <location>
        <begin position="32"/>
        <end position="125"/>
    </location>
</feature>
<evidence type="ECO:0000256" key="1">
    <source>
        <dbReference type="ARBA" id="ARBA00004370"/>
    </source>
</evidence>
<evidence type="ECO:0000256" key="5">
    <source>
        <dbReference type="ARBA" id="ARBA00023180"/>
    </source>
</evidence>
<feature type="compositionally biased region" description="Polar residues" evidence="6">
    <location>
        <begin position="468"/>
        <end position="482"/>
    </location>
</feature>
<dbReference type="GO" id="GO:0001764">
    <property type="term" value="P:neuron migration"/>
    <property type="evidence" value="ECO:0007669"/>
    <property type="project" value="Ensembl"/>
</dbReference>